<feature type="transmembrane region" description="Helical" evidence="1">
    <location>
        <begin position="21"/>
        <end position="39"/>
    </location>
</feature>
<protein>
    <submittedName>
        <fullName evidence="3">FHA domain-containing protein</fullName>
    </submittedName>
</protein>
<dbReference type="PROSITE" id="PS50006">
    <property type="entry name" value="FHA_DOMAIN"/>
    <property type="match status" value="1"/>
</dbReference>
<proteinExistence type="predicted"/>
<evidence type="ECO:0000259" key="2">
    <source>
        <dbReference type="PROSITE" id="PS50006"/>
    </source>
</evidence>
<dbReference type="SUPFAM" id="SSF49879">
    <property type="entry name" value="SMAD/FHA domain"/>
    <property type="match status" value="1"/>
</dbReference>
<name>A0A1I0VWE6_9CLOT</name>
<evidence type="ECO:0000256" key="1">
    <source>
        <dbReference type="SAM" id="Phobius"/>
    </source>
</evidence>
<dbReference type="Pfam" id="PF00498">
    <property type="entry name" value="FHA"/>
    <property type="match status" value="1"/>
</dbReference>
<dbReference type="InterPro" id="IPR000253">
    <property type="entry name" value="FHA_dom"/>
</dbReference>
<keyword evidence="1" id="KW-0472">Membrane</keyword>
<dbReference type="CDD" id="cd00060">
    <property type="entry name" value="FHA"/>
    <property type="match status" value="1"/>
</dbReference>
<feature type="transmembrane region" description="Helical" evidence="1">
    <location>
        <begin position="45"/>
        <end position="66"/>
    </location>
</feature>
<dbReference type="AlphaFoldDB" id="A0A1I0VWE6"/>
<keyword evidence="1" id="KW-1133">Transmembrane helix</keyword>
<dbReference type="EMBL" id="FOKI01000003">
    <property type="protein sequence ID" value="SFA80223.1"/>
    <property type="molecule type" value="Genomic_DNA"/>
</dbReference>
<dbReference type="Gene3D" id="2.60.200.20">
    <property type="match status" value="1"/>
</dbReference>
<keyword evidence="4" id="KW-1185">Reference proteome</keyword>
<dbReference type="InterPro" id="IPR008984">
    <property type="entry name" value="SMAD_FHA_dom_sf"/>
</dbReference>
<organism evidence="3 4">
    <name type="scientific">Clostridium frigidicarnis</name>
    <dbReference type="NCBI Taxonomy" id="84698"/>
    <lineage>
        <taxon>Bacteria</taxon>
        <taxon>Bacillati</taxon>
        <taxon>Bacillota</taxon>
        <taxon>Clostridia</taxon>
        <taxon>Eubacteriales</taxon>
        <taxon>Clostridiaceae</taxon>
        <taxon>Clostridium</taxon>
    </lineage>
</organism>
<sequence length="191" mass="21502">MKENNFKYSANNNKLLTSIQIINLCIGVIVTLIGVFAYIAIESSLIKSIFIAVLIVCGTGCFISLLRKTHKEQNLDNEYAINTIALINEDNDVIREWIVSEKVSILIGKKTLNNEVHIDLTSSIYSLLIENEHAVLNHSGGRWYVEDLCSENGVSIQKIEDGEKYRLIKYSPCTIKKGDILFIAKAKLLLR</sequence>
<accession>A0A1I0VWE6</accession>
<dbReference type="Proteomes" id="UP000198619">
    <property type="component" value="Unassembled WGS sequence"/>
</dbReference>
<dbReference type="STRING" id="84698.SAMN04488528_100354"/>
<evidence type="ECO:0000313" key="3">
    <source>
        <dbReference type="EMBL" id="SFA80223.1"/>
    </source>
</evidence>
<dbReference type="RefSeq" id="WP_242948279.1">
    <property type="nucleotide sequence ID" value="NZ_FOKI01000003.1"/>
</dbReference>
<gene>
    <name evidence="3" type="ORF">SAMN04488528_100354</name>
</gene>
<evidence type="ECO:0000313" key="4">
    <source>
        <dbReference type="Proteomes" id="UP000198619"/>
    </source>
</evidence>
<feature type="domain" description="FHA" evidence="2">
    <location>
        <begin position="105"/>
        <end position="161"/>
    </location>
</feature>
<keyword evidence="1" id="KW-0812">Transmembrane</keyword>
<reference evidence="3 4" key="1">
    <citation type="submission" date="2016-10" db="EMBL/GenBank/DDBJ databases">
        <authorList>
            <person name="de Groot N.N."/>
        </authorList>
    </citation>
    <scope>NUCLEOTIDE SEQUENCE [LARGE SCALE GENOMIC DNA]</scope>
    <source>
        <strain evidence="3 4">DSM 12271</strain>
    </source>
</reference>